<protein>
    <submittedName>
        <fullName evidence="2">Uncharacterized protein</fullName>
    </submittedName>
</protein>
<evidence type="ECO:0000313" key="3">
    <source>
        <dbReference type="Proteomes" id="UP000187455"/>
    </source>
</evidence>
<feature type="region of interest" description="Disordered" evidence="1">
    <location>
        <begin position="1"/>
        <end position="75"/>
    </location>
</feature>
<evidence type="ECO:0000313" key="2">
    <source>
        <dbReference type="EMBL" id="OLY79737.1"/>
    </source>
</evidence>
<gene>
    <name evidence="2" type="ORF">AYI68_g6185</name>
</gene>
<accession>A0A1R0GS57</accession>
<comment type="caution">
    <text evidence="2">The sequence shown here is derived from an EMBL/GenBank/DDBJ whole genome shotgun (WGS) entry which is preliminary data.</text>
</comment>
<name>A0A1R0GS57_9FUNG</name>
<dbReference type="Proteomes" id="UP000187455">
    <property type="component" value="Unassembled WGS sequence"/>
</dbReference>
<dbReference type="EMBL" id="LSSL01004128">
    <property type="protein sequence ID" value="OLY79737.1"/>
    <property type="molecule type" value="Genomic_DNA"/>
</dbReference>
<organism evidence="2 3">
    <name type="scientific">Smittium mucronatum</name>
    <dbReference type="NCBI Taxonomy" id="133383"/>
    <lineage>
        <taxon>Eukaryota</taxon>
        <taxon>Fungi</taxon>
        <taxon>Fungi incertae sedis</taxon>
        <taxon>Zoopagomycota</taxon>
        <taxon>Kickxellomycotina</taxon>
        <taxon>Harpellomycetes</taxon>
        <taxon>Harpellales</taxon>
        <taxon>Legeriomycetaceae</taxon>
        <taxon>Smittium</taxon>
    </lineage>
</organism>
<proteinExistence type="predicted"/>
<evidence type="ECO:0000256" key="1">
    <source>
        <dbReference type="SAM" id="MobiDB-lite"/>
    </source>
</evidence>
<sequence length="75" mass="7955">MYCQSDNLTGVLGPEPNKSPNKEDTRSPITGPPENLTDDSKSSTSAGTSEESDTEVSLALSSENSRKVLASREIP</sequence>
<dbReference type="AlphaFoldDB" id="A0A1R0GS57"/>
<keyword evidence="3" id="KW-1185">Reference proteome</keyword>
<reference evidence="2 3" key="1">
    <citation type="journal article" date="2016" name="Mol. Biol. Evol.">
        <title>Genome-Wide Survey of Gut Fungi (Harpellales) Reveals the First Horizontally Transferred Ubiquitin Gene from a Mosquito Host.</title>
        <authorList>
            <person name="Wang Y."/>
            <person name="White M.M."/>
            <person name="Kvist S."/>
            <person name="Moncalvo J.M."/>
        </authorList>
    </citation>
    <scope>NUCLEOTIDE SEQUENCE [LARGE SCALE GENOMIC DNA]</scope>
    <source>
        <strain evidence="2 3">ALG-7-W6</strain>
    </source>
</reference>